<feature type="transmembrane region" description="Helical" evidence="1">
    <location>
        <begin position="349"/>
        <end position="366"/>
    </location>
</feature>
<feature type="transmembrane region" description="Helical" evidence="1">
    <location>
        <begin position="436"/>
        <end position="456"/>
    </location>
</feature>
<keyword evidence="3" id="KW-1185">Reference proteome</keyword>
<protein>
    <recommendedName>
        <fullName evidence="4">Glycosyltransferase RgtA/B/C/D-like domain-containing protein</fullName>
    </recommendedName>
</protein>
<comment type="caution">
    <text evidence="2">The sequence shown here is derived from an EMBL/GenBank/DDBJ whole genome shotgun (WGS) entry which is preliminary data.</text>
</comment>
<feature type="transmembrane region" description="Helical" evidence="1">
    <location>
        <begin position="118"/>
        <end position="137"/>
    </location>
</feature>
<feature type="transmembrane region" description="Helical" evidence="1">
    <location>
        <begin position="378"/>
        <end position="397"/>
    </location>
</feature>
<proteinExistence type="predicted"/>
<keyword evidence="1" id="KW-0472">Membrane</keyword>
<dbReference type="HOGENOM" id="CLU_029348_0_0_0"/>
<keyword evidence="1" id="KW-1133">Transmembrane helix</keyword>
<evidence type="ECO:0000256" key="1">
    <source>
        <dbReference type="SAM" id="Phobius"/>
    </source>
</evidence>
<feature type="transmembrane region" description="Helical" evidence="1">
    <location>
        <begin position="67"/>
        <end position="85"/>
    </location>
</feature>
<keyword evidence="1" id="KW-0812">Transmembrane</keyword>
<feature type="transmembrane region" description="Helical" evidence="1">
    <location>
        <begin position="222"/>
        <end position="245"/>
    </location>
</feature>
<name>M1YY93_NITG3</name>
<feature type="transmembrane region" description="Helical" evidence="1">
    <location>
        <begin position="179"/>
        <end position="210"/>
    </location>
</feature>
<evidence type="ECO:0008006" key="4">
    <source>
        <dbReference type="Google" id="ProtNLM"/>
    </source>
</evidence>
<feature type="transmembrane region" description="Helical" evidence="1">
    <location>
        <begin position="403"/>
        <end position="424"/>
    </location>
</feature>
<dbReference type="AlphaFoldDB" id="M1YY93"/>
<reference evidence="2 3" key="1">
    <citation type="journal article" date="2013" name="Front. Microbiol.">
        <title>The genome of Nitrospina gracilis illuminates the metabolism and evolution of the major marine nitrite oxidizer.</title>
        <authorList>
            <person name="Luecker S."/>
            <person name="Nowka B."/>
            <person name="Rattei T."/>
            <person name="Spieck E."/>
            <person name="and Daims H."/>
        </authorList>
    </citation>
    <scope>NUCLEOTIDE SEQUENCE [LARGE SCALE GENOMIC DNA]</scope>
    <source>
        <strain evidence="2 3">3/211</strain>
    </source>
</reference>
<dbReference type="STRING" id="1266370.NITGR_260024"/>
<evidence type="ECO:0000313" key="3">
    <source>
        <dbReference type="Proteomes" id="UP000011704"/>
    </source>
</evidence>
<evidence type="ECO:0000313" key="2">
    <source>
        <dbReference type="EMBL" id="CCQ90219.1"/>
    </source>
</evidence>
<gene>
    <name evidence="2" type="ORF">NITGR_260024</name>
</gene>
<dbReference type="Proteomes" id="UP000011704">
    <property type="component" value="Unassembled WGS sequence"/>
</dbReference>
<organism evidence="2 3">
    <name type="scientific">Nitrospina gracilis (strain 3/211)</name>
    <dbReference type="NCBI Taxonomy" id="1266370"/>
    <lineage>
        <taxon>Bacteria</taxon>
        <taxon>Pseudomonadati</taxon>
        <taxon>Nitrospinota/Tectimicrobiota group</taxon>
        <taxon>Nitrospinota</taxon>
        <taxon>Nitrospinia</taxon>
        <taxon>Nitrospinales</taxon>
        <taxon>Nitrospinaceae</taxon>
        <taxon>Nitrospina</taxon>
    </lineage>
</organism>
<feature type="transmembrane region" description="Helical" evidence="1">
    <location>
        <begin position="91"/>
        <end position="111"/>
    </location>
</feature>
<accession>M1YY93</accession>
<feature type="transmembrane region" description="Helical" evidence="1">
    <location>
        <begin position="295"/>
        <end position="312"/>
    </location>
</feature>
<dbReference type="EMBL" id="CAQJ01000029">
    <property type="protein sequence ID" value="CCQ90219.1"/>
    <property type="molecule type" value="Genomic_DNA"/>
</dbReference>
<feature type="transmembrane region" description="Helical" evidence="1">
    <location>
        <begin position="20"/>
        <end position="37"/>
    </location>
</feature>
<feature type="transmembrane region" description="Helical" evidence="1">
    <location>
        <begin position="324"/>
        <end position="343"/>
    </location>
</feature>
<dbReference type="InParanoid" id="M1YY93"/>
<sequence>MTFNQSKPSTRLIQVQWNALGPLLITLSYAFMTWISWRRWPDIIMDFGQQLYVPWMLSEGQVLYRDVVYFHGPLASYINAALFYFLGPGMIHLALANLFLVYGFSLFLFYWMKQISDTICATLAGVTFVLAFAFAYYWGMGLLNFVCPYVYDLTYGFMLGCVALYQCGRYLEFREPARLLGVGLLLGLVFLTKAEMFAAVISAVGITLLVDLRGRDEPVRKTLLRVLLFVGPIFVFPLFFFFYFAFKMPMEEAAHHLFSQWIHGLNLNIHSLFYYRFVSGTMFLEANLLKISVHLLVYALLLAILIGLNLWLEKHGKNSPRAGLYFGLAVATGLILLYPQIPWRHLPRSFPAILVIFCLGVGIFLVKNLPSLRKRVQLLSFFMLGVFALVLTLKVFFNLNTSHLGFVLALPATLVMVTGLLHFLPKFIESGNKTAWLFRCGTYGLVAVTVLIWTSISYNQYQIKTYPVGSGADMIYDFPPNAVRFDGTPLDRAEILSHALSFLEKEVKSNETILSLPDSMMINYLLRRRFPTRDTIFNPLVWIIRGDPAMIQLMEDHPPDYVVYVNIDFTIFGSPVFGKDYASGLKNWIEARYTPMRQFGGTPFQSKRFGVQVLKLKDSEGISNIQKGPRLQ</sequence>